<feature type="region of interest" description="Disordered" evidence="1">
    <location>
        <begin position="152"/>
        <end position="198"/>
    </location>
</feature>
<evidence type="ECO:0000313" key="4">
    <source>
        <dbReference type="Proteomes" id="UP001477672"/>
    </source>
</evidence>
<dbReference type="RefSeq" id="WP_349216598.1">
    <property type="nucleotide sequence ID" value="NZ_JBBMFA010000101.1"/>
</dbReference>
<dbReference type="Pfam" id="PF13408">
    <property type="entry name" value="Zn_ribbon_recom"/>
    <property type="match status" value="1"/>
</dbReference>
<dbReference type="InterPro" id="IPR025827">
    <property type="entry name" value="Zn_ribbon_recom_dom"/>
</dbReference>
<protein>
    <submittedName>
        <fullName evidence="3">Recombinase zinc beta ribbon domain-containing protein</fullName>
    </submittedName>
</protein>
<name>A0ABV1GHD6_9FIRM</name>
<gene>
    <name evidence="3" type="ORF">WMO24_11555</name>
</gene>
<evidence type="ECO:0000313" key="3">
    <source>
        <dbReference type="EMBL" id="MEQ2521057.1"/>
    </source>
</evidence>
<evidence type="ECO:0000259" key="2">
    <source>
        <dbReference type="Pfam" id="PF13408"/>
    </source>
</evidence>
<feature type="compositionally biased region" description="Basic and acidic residues" evidence="1">
    <location>
        <begin position="187"/>
        <end position="198"/>
    </location>
</feature>
<feature type="domain" description="Recombinase zinc beta ribbon" evidence="2">
    <location>
        <begin position="51"/>
        <end position="104"/>
    </location>
</feature>
<evidence type="ECO:0000256" key="1">
    <source>
        <dbReference type="SAM" id="MobiDB-lite"/>
    </source>
</evidence>
<organism evidence="3 4">
    <name type="scientific">Ruthenibacterium intestinale</name>
    <dbReference type="NCBI Taxonomy" id="3133163"/>
    <lineage>
        <taxon>Bacteria</taxon>
        <taxon>Bacillati</taxon>
        <taxon>Bacillota</taxon>
        <taxon>Clostridia</taxon>
        <taxon>Eubacteriales</taxon>
        <taxon>Oscillospiraceae</taxon>
        <taxon>Ruthenibacterium</taxon>
    </lineage>
</organism>
<sequence>MEFHFYDGTTALQEWVSTAKKDCWTDEHKDRQREWMKNYMANASDGRFSEFTTRIRCEHCASTFRRNTQPSKSANGGKMHYWRCPTSGDCVTTGIREDRLKDITASVMGLAEHDADAFKEQVEYISVSDDMKLSFHFFDGREPVVQYNTKRQGTPWTEERHKKFSDSMQGKYTEERREAMSQRMKQIRSEKHWSSKRK</sequence>
<accession>A0ABV1GHD6</accession>
<reference evidence="3 4" key="1">
    <citation type="submission" date="2024-03" db="EMBL/GenBank/DDBJ databases">
        <title>Human intestinal bacterial collection.</title>
        <authorList>
            <person name="Pauvert C."/>
            <person name="Hitch T.C.A."/>
            <person name="Clavel T."/>
        </authorList>
    </citation>
    <scope>NUCLEOTIDE SEQUENCE [LARGE SCALE GENOMIC DNA]</scope>
    <source>
        <strain evidence="3 4">CLA-JM-H11</strain>
    </source>
</reference>
<dbReference type="Proteomes" id="UP001477672">
    <property type="component" value="Unassembled WGS sequence"/>
</dbReference>
<proteinExistence type="predicted"/>
<comment type="caution">
    <text evidence="3">The sequence shown here is derived from an EMBL/GenBank/DDBJ whole genome shotgun (WGS) entry which is preliminary data.</text>
</comment>
<dbReference type="EMBL" id="JBBMFA010000101">
    <property type="protein sequence ID" value="MEQ2521057.1"/>
    <property type="molecule type" value="Genomic_DNA"/>
</dbReference>
<keyword evidence="4" id="KW-1185">Reference proteome</keyword>